<dbReference type="SUPFAM" id="SSF144091">
    <property type="entry name" value="Rhomboid-like"/>
    <property type="match status" value="1"/>
</dbReference>
<dbReference type="InterPro" id="IPR035952">
    <property type="entry name" value="Rhomboid-like_sf"/>
</dbReference>
<feature type="transmembrane region" description="Helical" evidence="5">
    <location>
        <begin position="110"/>
        <end position="126"/>
    </location>
</feature>
<evidence type="ECO:0000313" key="7">
    <source>
        <dbReference type="EMBL" id="NLS13877.1"/>
    </source>
</evidence>
<gene>
    <name evidence="7" type="primary">rrtA</name>
    <name evidence="7" type="ORF">HGP28_13360</name>
</gene>
<keyword evidence="7" id="KW-0378">Hydrolase</keyword>
<feature type="transmembrane region" description="Helical" evidence="5">
    <location>
        <begin position="36"/>
        <end position="56"/>
    </location>
</feature>
<dbReference type="Pfam" id="PF01694">
    <property type="entry name" value="Rhomboid"/>
    <property type="match status" value="1"/>
</dbReference>
<evidence type="ECO:0000256" key="3">
    <source>
        <dbReference type="ARBA" id="ARBA00022989"/>
    </source>
</evidence>
<organism evidence="7 8">
    <name type="scientific">Vibrio agarilyticus</name>
    <dbReference type="NCBI Taxonomy" id="2726741"/>
    <lineage>
        <taxon>Bacteria</taxon>
        <taxon>Pseudomonadati</taxon>
        <taxon>Pseudomonadota</taxon>
        <taxon>Gammaproteobacteria</taxon>
        <taxon>Vibrionales</taxon>
        <taxon>Vibrionaceae</taxon>
        <taxon>Vibrio</taxon>
    </lineage>
</organism>
<dbReference type="PANTHER" id="PTHR43731:SF16">
    <property type="entry name" value="RHOMBOSORTASE"/>
    <property type="match status" value="1"/>
</dbReference>
<feature type="domain" description="Peptidase S54 rhomboid" evidence="6">
    <location>
        <begin position="71"/>
        <end position="211"/>
    </location>
</feature>
<feature type="transmembrane region" description="Helical" evidence="5">
    <location>
        <begin position="132"/>
        <end position="149"/>
    </location>
</feature>
<proteinExistence type="predicted"/>
<feature type="transmembrane region" description="Helical" evidence="5">
    <location>
        <begin position="86"/>
        <end position="103"/>
    </location>
</feature>
<evidence type="ECO:0000259" key="6">
    <source>
        <dbReference type="Pfam" id="PF01694"/>
    </source>
</evidence>
<feature type="transmembrane region" description="Helical" evidence="5">
    <location>
        <begin position="161"/>
        <end position="178"/>
    </location>
</feature>
<comment type="caution">
    <text evidence="7">The sequence shown here is derived from an EMBL/GenBank/DDBJ whole genome shotgun (WGS) entry which is preliminary data.</text>
</comment>
<dbReference type="Proteomes" id="UP000535589">
    <property type="component" value="Unassembled WGS sequence"/>
</dbReference>
<dbReference type="GO" id="GO:0016020">
    <property type="term" value="C:membrane"/>
    <property type="evidence" value="ECO:0007669"/>
    <property type="project" value="UniProtKB-SubCell"/>
</dbReference>
<evidence type="ECO:0000256" key="5">
    <source>
        <dbReference type="SAM" id="Phobius"/>
    </source>
</evidence>
<accession>A0A7X8TSP6</accession>
<dbReference type="AlphaFoldDB" id="A0A7X8TSP6"/>
<dbReference type="EMBL" id="JABAIK010000013">
    <property type="protein sequence ID" value="NLS13877.1"/>
    <property type="molecule type" value="Genomic_DNA"/>
</dbReference>
<dbReference type="Gene3D" id="1.20.1540.10">
    <property type="entry name" value="Rhomboid-like"/>
    <property type="match status" value="1"/>
</dbReference>
<comment type="subcellular location">
    <subcellularLocation>
        <location evidence="1">Membrane</location>
        <topology evidence="1">Multi-pass membrane protein</topology>
    </subcellularLocation>
</comment>
<keyword evidence="4 5" id="KW-0472">Membrane</keyword>
<protein>
    <submittedName>
        <fullName evidence="7">Rhombosortase</fullName>
        <ecNumber evidence="7">3.4.21.-</ecNumber>
    </submittedName>
</protein>
<dbReference type="InterPro" id="IPR022764">
    <property type="entry name" value="Peptidase_S54_rhomboid_dom"/>
</dbReference>
<dbReference type="GO" id="GO:0004252">
    <property type="term" value="F:serine-type endopeptidase activity"/>
    <property type="evidence" value="ECO:0007669"/>
    <property type="project" value="InterPro"/>
</dbReference>
<dbReference type="InterPro" id="IPR050925">
    <property type="entry name" value="Rhomboid_protease_S54"/>
</dbReference>
<name>A0A7X8TSP6_9VIBR</name>
<reference evidence="7 8" key="1">
    <citation type="submission" date="2020-04" db="EMBL/GenBank/DDBJ databases">
        <title>Vibrio sp. SM6, a novel species isolated from seawater.</title>
        <authorList>
            <person name="Wang X."/>
        </authorList>
    </citation>
    <scope>NUCLEOTIDE SEQUENCE [LARGE SCALE GENOMIC DNA]</scope>
    <source>
        <strain evidence="7 8">SM6</strain>
    </source>
</reference>
<keyword evidence="2 5" id="KW-0812">Transmembrane</keyword>
<feature type="transmembrane region" description="Helical" evidence="5">
    <location>
        <begin position="190"/>
        <end position="208"/>
    </location>
</feature>
<dbReference type="PANTHER" id="PTHR43731">
    <property type="entry name" value="RHOMBOID PROTEASE"/>
    <property type="match status" value="1"/>
</dbReference>
<dbReference type="EC" id="3.4.21.-" evidence="7"/>
<dbReference type="InterPro" id="IPR023826">
    <property type="entry name" value="Rhom-like_SP_proteobac"/>
</dbReference>
<keyword evidence="3 5" id="KW-1133">Transmembrane helix</keyword>
<dbReference type="NCBIfam" id="TIGR03902">
    <property type="entry name" value="rhom_GG_sort"/>
    <property type="match status" value="1"/>
</dbReference>
<evidence type="ECO:0000313" key="8">
    <source>
        <dbReference type="Proteomes" id="UP000535589"/>
    </source>
</evidence>
<sequence>MKNDNVAVGRYTSDGCTQTRFARFTTLITIARHHNVNLSLLFLLISCCAALLQLPAASEWAQWHASAIHQGEWWRIVTGNFTHTNLVHLSINLAALWAIGWIFRPSWRETLALMLALSVVIGLSNLFTNMSIYVGLSGVLHGLFSYWALSEALQGRRSSWLLVTGIIIKVIYELWNGASPQTAQWIEADIATEAHAFGLLGGLVLGYITHYHKRYRSVQVKHGLLK</sequence>
<evidence type="ECO:0000256" key="1">
    <source>
        <dbReference type="ARBA" id="ARBA00004141"/>
    </source>
</evidence>
<evidence type="ECO:0000256" key="4">
    <source>
        <dbReference type="ARBA" id="ARBA00023136"/>
    </source>
</evidence>
<keyword evidence="8" id="KW-1185">Reference proteome</keyword>
<evidence type="ECO:0000256" key="2">
    <source>
        <dbReference type="ARBA" id="ARBA00022692"/>
    </source>
</evidence>